<reference evidence="2" key="1">
    <citation type="journal article" date="2014" name="Front. Microbiol.">
        <title>High frequency of phylogenetically diverse reductive dehalogenase-homologous genes in deep subseafloor sedimentary metagenomes.</title>
        <authorList>
            <person name="Kawai M."/>
            <person name="Futagami T."/>
            <person name="Toyoda A."/>
            <person name="Takaki Y."/>
            <person name="Nishi S."/>
            <person name="Hori S."/>
            <person name="Arai W."/>
            <person name="Tsubouchi T."/>
            <person name="Morono Y."/>
            <person name="Uchiyama I."/>
            <person name="Ito T."/>
            <person name="Fujiyama A."/>
            <person name="Inagaki F."/>
            <person name="Takami H."/>
        </authorList>
    </citation>
    <scope>NUCLEOTIDE SEQUENCE</scope>
    <source>
        <strain evidence="2">Expedition CK06-06</strain>
    </source>
</reference>
<dbReference type="GO" id="GO:0006261">
    <property type="term" value="P:DNA-templated DNA replication"/>
    <property type="evidence" value="ECO:0007669"/>
    <property type="project" value="TreeGrafter"/>
</dbReference>
<dbReference type="InterPro" id="IPR006133">
    <property type="entry name" value="DNA-dir_DNA_pol_B_exonuc"/>
</dbReference>
<accession>X0VJ27</accession>
<evidence type="ECO:0000259" key="1">
    <source>
        <dbReference type="Pfam" id="PF03104"/>
    </source>
</evidence>
<feature type="non-terminal residue" evidence="2">
    <location>
        <position position="1"/>
    </location>
</feature>
<dbReference type="SUPFAM" id="SSF53098">
    <property type="entry name" value="Ribonuclease H-like"/>
    <property type="match status" value="1"/>
</dbReference>
<dbReference type="Pfam" id="PF03104">
    <property type="entry name" value="DNA_pol_B_exo1"/>
    <property type="match status" value="1"/>
</dbReference>
<dbReference type="InterPro" id="IPR050240">
    <property type="entry name" value="DNA_pol_type-B"/>
</dbReference>
<dbReference type="InterPro" id="IPR036397">
    <property type="entry name" value="RNaseH_sf"/>
</dbReference>
<dbReference type="GO" id="GO:0003887">
    <property type="term" value="F:DNA-directed DNA polymerase activity"/>
    <property type="evidence" value="ECO:0007669"/>
    <property type="project" value="TreeGrafter"/>
</dbReference>
<dbReference type="InterPro" id="IPR012337">
    <property type="entry name" value="RNaseH-like_sf"/>
</dbReference>
<comment type="caution">
    <text evidence="2">The sequence shown here is derived from an EMBL/GenBank/DDBJ whole genome shotgun (WGS) entry which is preliminary data.</text>
</comment>
<sequence>YFFVEIPKTWRNNKISYFIGQLKRKVPEEFRDSLKNWDMVDRHKFYGFTDYKLFPFVRLIFHSFEGFRAYERVLNRKFYDNMLCRNGWKFRLYESNIEPMLRFMHIRKVNSCGWIKIPAKKYHKFLTKEIPSYNDINVITQWTSIYPVDDKSIVPLIVAAFDIECTSGDGSFPQPNRDSDKVIQIGTTFNRYGNPECFYKHMITLDTCDPIEGVDVESYDTEAKVLLAWTKLIQRMNPDVLTGYNIFGFDYRYLEARSKKLGV</sequence>
<protein>
    <recommendedName>
        <fullName evidence="1">DNA-directed DNA polymerase family B exonuclease domain-containing protein</fullName>
    </recommendedName>
</protein>
<proteinExistence type="predicted"/>
<name>X0VJ27_9ZZZZ</name>
<gene>
    <name evidence="2" type="ORF">S01H1_47020</name>
</gene>
<dbReference type="AlphaFoldDB" id="X0VJ27"/>
<dbReference type="EMBL" id="BARS01030132">
    <property type="protein sequence ID" value="GAG18265.1"/>
    <property type="molecule type" value="Genomic_DNA"/>
</dbReference>
<dbReference type="Gene3D" id="3.30.420.10">
    <property type="entry name" value="Ribonuclease H-like superfamily/Ribonuclease H"/>
    <property type="match status" value="1"/>
</dbReference>
<evidence type="ECO:0000313" key="2">
    <source>
        <dbReference type="EMBL" id="GAG18265.1"/>
    </source>
</evidence>
<feature type="non-terminal residue" evidence="2">
    <location>
        <position position="263"/>
    </location>
</feature>
<feature type="domain" description="DNA-directed DNA polymerase family B exonuclease" evidence="1">
    <location>
        <begin position="91"/>
        <end position="262"/>
    </location>
</feature>
<organism evidence="2">
    <name type="scientific">marine sediment metagenome</name>
    <dbReference type="NCBI Taxonomy" id="412755"/>
    <lineage>
        <taxon>unclassified sequences</taxon>
        <taxon>metagenomes</taxon>
        <taxon>ecological metagenomes</taxon>
    </lineage>
</organism>
<dbReference type="PANTHER" id="PTHR10322">
    <property type="entry name" value="DNA POLYMERASE CATALYTIC SUBUNIT"/>
    <property type="match status" value="1"/>
</dbReference>
<dbReference type="GO" id="GO:0003676">
    <property type="term" value="F:nucleic acid binding"/>
    <property type="evidence" value="ECO:0007669"/>
    <property type="project" value="InterPro"/>
</dbReference>
<dbReference type="PANTHER" id="PTHR10322:SF23">
    <property type="entry name" value="DNA POLYMERASE DELTA CATALYTIC SUBUNIT"/>
    <property type="match status" value="1"/>
</dbReference>